<comment type="caution">
    <text evidence="2">The sequence shown here is derived from an EMBL/GenBank/DDBJ whole genome shotgun (WGS) entry which is preliminary data.</text>
</comment>
<dbReference type="RefSeq" id="XP_004831585.1">
    <property type="nucleotide sequence ID" value="XM_004831528.1"/>
</dbReference>
<dbReference type="OrthoDB" id="361779at2759"/>
<gene>
    <name evidence="2" type="ORF">BEWA_045970</name>
</gene>
<evidence type="ECO:0000313" key="2">
    <source>
        <dbReference type="EMBL" id="EKX72133.1"/>
    </source>
</evidence>
<proteinExistence type="predicted"/>
<dbReference type="AlphaFoldDB" id="L1LAD2"/>
<dbReference type="KEGG" id="beq:BEWA_045970"/>
<evidence type="ECO:0000313" key="3">
    <source>
        <dbReference type="Proteomes" id="UP000031512"/>
    </source>
</evidence>
<sequence>MKVFSLFLLTYLGVSHCMGTGNAPLPDVVLDLENLDPLNVCKHENVVDGVTYTCYFPSVGGIFGKVLDGEVTLWEAEGEERCTGVSSRSVGDSVLLTLSVLPPGGRLGLKYCMKRHDGKWENAEKDSFFKKLGGVRGISKPSTLALPSDGTQSKGSRAAPFVLDLSKPDEAKLDVYKHDIDKVVLKDYFPLRDHITSVVESGTSVWRAEADQKCFLAKSYTKEKHILFSVCIKNNNGYVDKYFEKADGVWNEVDREVFSEKVRVLLGISE</sequence>
<dbReference type="Proteomes" id="UP000031512">
    <property type="component" value="Unassembled WGS sequence"/>
</dbReference>
<organism evidence="2 3">
    <name type="scientific">Theileria equi strain WA</name>
    <dbReference type="NCBI Taxonomy" id="1537102"/>
    <lineage>
        <taxon>Eukaryota</taxon>
        <taxon>Sar</taxon>
        <taxon>Alveolata</taxon>
        <taxon>Apicomplexa</taxon>
        <taxon>Aconoidasida</taxon>
        <taxon>Piroplasmida</taxon>
        <taxon>Theileriidae</taxon>
        <taxon>Theileria</taxon>
    </lineage>
</organism>
<evidence type="ECO:0000256" key="1">
    <source>
        <dbReference type="SAM" id="SignalP"/>
    </source>
</evidence>
<feature type="chain" id="PRO_5003952173" evidence="1">
    <location>
        <begin position="18"/>
        <end position="270"/>
    </location>
</feature>
<dbReference type="GeneID" id="15804068"/>
<reference evidence="2 3" key="1">
    <citation type="journal article" date="2012" name="BMC Genomics">
        <title>Comparative genomic analysis and phylogenetic position of Theileria equi.</title>
        <authorList>
            <person name="Kappmeyer L.S."/>
            <person name="Thiagarajan M."/>
            <person name="Herndon D.R."/>
            <person name="Ramsay J.D."/>
            <person name="Caler E."/>
            <person name="Djikeng A."/>
            <person name="Gillespie J.J."/>
            <person name="Lau A.O."/>
            <person name="Roalson E.H."/>
            <person name="Silva J.C."/>
            <person name="Silva M.G."/>
            <person name="Suarez C.E."/>
            <person name="Ueti M.W."/>
            <person name="Nene V.M."/>
            <person name="Mealey R.H."/>
            <person name="Knowles D.P."/>
            <person name="Brayton K.A."/>
        </authorList>
    </citation>
    <scope>NUCLEOTIDE SEQUENCE [LARGE SCALE GENOMIC DNA]</scope>
    <source>
        <strain evidence="2 3">WA</strain>
    </source>
</reference>
<protein>
    <submittedName>
        <fullName evidence="2">Signal peptide containing protein</fullName>
    </submittedName>
</protein>
<name>L1LAD2_THEEQ</name>
<accession>L1LAD2</accession>
<feature type="signal peptide" evidence="1">
    <location>
        <begin position="1"/>
        <end position="17"/>
    </location>
</feature>
<keyword evidence="3" id="KW-1185">Reference proteome</keyword>
<dbReference type="STRING" id="1537102.L1LAD2"/>
<dbReference type="VEuPathDB" id="PiroplasmaDB:BEWA_045970"/>
<dbReference type="EMBL" id="ACOU01000007">
    <property type="protein sequence ID" value="EKX72133.1"/>
    <property type="molecule type" value="Genomic_DNA"/>
</dbReference>
<keyword evidence="1" id="KW-0732">Signal</keyword>